<sequence length="319" mass="37877">MQYSQQIIVKRWIPILKEYERTKAKVNPRPFKFVKNLCDAHHISKKELGRYYRKWIEGNRQPESLLPNKRGAKPGSRRTPKSIERNIIKAYRRFGSNRYELVLLFKPYYLDKTPSPATMDRIKARYPLNKSAKKIIKRYEKQAPGELAHIDLSKLPKDIRCSFKIKELYIAAVCDDCTRITYAEIIKDKKASTLTYFMVRSLSWFKQIYNFEFESIMSDNGAEFKGSITREHPFETMCHELGIKHIYTKPYRPQTNGKIEAFWKISKNEFFYPNSFDSKEDIILNLGNFLFEYNHLRRHGGLNYETPFDKLQRVTKLLS</sequence>
<dbReference type="InterPro" id="IPR036397">
    <property type="entry name" value="RNaseH_sf"/>
</dbReference>
<dbReference type="GO" id="GO:0003676">
    <property type="term" value="F:nucleic acid binding"/>
    <property type="evidence" value="ECO:0007669"/>
    <property type="project" value="InterPro"/>
</dbReference>
<dbReference type="AlphaFoldDB" id="A0A0F9LJD7"/>
<evidence type="ECO:0000313" key="2">
    <source>
        <dbReference type="EMBL" id="KKM87336.1"/>
    </source>
</evidence>
<dbReference type="EMBL" id="LAZR01007116">
    <property type="protein sequence ID" value="KKM87336.1"/>
    <property type="molecule type" value="Genomic_DNA"/>
</dbReference>
<protein>
    <recommendedName>
        <fullName evidence="1">Integrase catalytic domain-containing protein</fullName>
    </recommendedName>
</protein>
<dbReference type="Gene3D" id="3.30.420.10">
    <property type="entry name" value="Ribonuclease H-like superfamily/Ribonuclease H"/>
    <property type="match status" value="1"/>
</dbReference>
<evidence type="ECO:0000259" key="1">
    <source>
        <dbReference type="PROSITE" id="PS50994"/>
    </source>
</evidence>
<dbReference type="PANTHER" id="PTHR35004:SF6">
    <property type="entry name" value="TRANSPOSASE"/>
    <property type="match status" value="1"/>
</dbReference>
<dbReference type="InterPro" id="IPR001584">
    <property type="entry name" value="Integrase_cat-core"/>
</dbReference>
<dbReference type="GO" id="GO:0015074">
    <property type="term" value="P:DNA integration"/>
    <property type="evidence" value="ECO:0007669"/>
    <property type="project" value="InterPro"/>
</dbReference>
<dbReference type="InterPro" id="IPR012337">
    <property type="entry name" value="RNaseH-like_sf"/>
</dbReference>
<name>A0A0F9LJD7_9ZZZZ</name>
<reference evidence="2" key="1">
    <citation type="journal article" date="2015" name="Nature">
        <title>Complex archaea that bridge the gap between prokaryotes and eukaryotes.</title>
        <authorList>
            <person name="Spang A."/>
            <person name="Saw J.H."/>
            <person name="Jorgensen S.L."/>
            <person name="Zaremba-Niedzwiedzka K."/>
            <person name="Martijn J."/>
            <person name="Lind A.E."/>
            <person name="van Eijk R."/>
            <person name="Schleper C."/>
            <person name="Guy L."/>
            <person name="Ettema T.J."/>
        </authorList>
    </citation>
    <scope>NUCLEOTIDE SEQUENCE</scope>
</reference>
<comment type="caution">
    <text evidence="2">The sequence shown here is derived from an EMBL/GenBank/DDBJ whole genome shotgun (WGS) entry which is preliminary data.</text>
</comment>
<organism evidence="2">
    <name type="scientific">marine sediment metagenome</name>
    <dbReference type="NCBI Taxonomy" id="412755"/>
    <lineage>
        <taxon>unclassified sequences</taxon>
        <taxon>metagenomes</taxon>
        <taxon>ecological metagenomes</taxon>
    </lineage>
</organism>
<dbReference type="SUPFAM" id="SSF53098">
    <property type="entry name" value="Ribonuclease H-like"/>
    <property type="match status" value="1"/>
</dbReference>
<proteinExistence type="predicted"/>
<gene>
    <name evidence="2" type="ORF">LCGC14_1269930</name>
</gene>
<dbReference type="PANTHER" id="PTHR35004">
    <property type="entry name" value="TRANSPOSASE RV3428C-RELATED"/>
    <property type="match status" value="1"/>
</dbReference>
<feature type="domain" description="Integrase catalytic" evidence="1">
    <location>
        <begin position="140"/>
        <end position="315"/>
    </location>
</feature>
<dbReference type="Pfam" id="PF13683">
    <property type="entry name" value="rve_3"/>
    <property type="match status" value="1"/>
</dbReference>
<dbReference type="PROSITE" id="PS50994">
    <property type="entry name" value="INTEGRASE"/>
    <property type="match status" value="1"/>
</dbReference>
<accession>A0A0F9LJD7</accession>